<comment type="caution">
    <text evidence="1">The sequence shown here is derived from an EMBL/GenBank/DDBJ whole genome shotgun (WGS) entry which is preliminary data.</text>
</comment>
<dbReference type="InParanoid" id="A0A1V9XXX1"/>
<dbReference type="AlphaFoldDB" id="A0A1V9XXX1"/>
<evidence type="ECO:0000313" key="2">
    <source>
        <dbReference type="Proteomes" id="UP000192247"/>
    </source>
</evidence>
<reference evidence="1 2" key="1">
    <citation type="journal article" date="2017" name="Gigascience">
        <title>Draft genome of the honey bee ectoparasitic mite, Tropilaelaps mercedesae, is shaped by the parasitic life history.</title>
        <authorList>
            <person name="Dong X."/>
            <person name="Armstrong S.D."/>
            <person name="Xia D."/>
            <person name="Makepeace B.L."/>
            <person name="Darby A.C."/>
            <person name="Kadowaki T."/>
        </authorList>
    </citation>
    <scope>NUCLEOTIDE SEQUENCE [LARGE SCALE GENOMIC DNA]</scope>
    <source>
        <strain evidence="1">Wuxi-XJTLU</strain>
    </source>
</reference>
<proteinExistence type="predicted"/>
<dbReference type="Proteomes" id="UP000192247">
    <property type="component" value="Unassembled WGS sequence"/>
</dbReference>
<accession>A0A1V9XXX1</accession>
<sequence length="167" mass="20447">MLVNGHGYRDGHMMWNRDRLRHVHDLRHVHNLRDLLYHRHLDRHWHGLWHVNHMWHWHILVHGERLWHRDMFGDGHDFVNVLDHLVHMTVRLPAVASSLSQCRSAKKRQKSGEGPHDALRYIRCIRRATRYTHNTLHTDRAPFVSSIKYPPTQRDNRSETRWQRRWF</sequence>
<organism evidence="1 2">
    <name type="scientific">Tropilaelaps mercedesae</name>
    <dbReference type="NCBI Taxonomy" id="418985"/>
    <lineage>
        <taxon>Eukaryota</taxon>
        <taxon>Metazoa</taxon>
        <taxon>Ecdysozoa</taxon>
        <taxon>Arthropoda</taxon>
        <taxon>Chelicerata</taxon>
        <taxon>Arachnida</taxon>
        <taxon>Acari</taxon>
        <taxon>Parasitiformes</taxon>
        <taxon>Mesostigmata</taxon>
        <taxon>Gamasina</taxon>
        <taxon>Dermanyssoidea</taxon>
        <taxon>Laelapidae</taxon>
        <taxon>Tropilaelaps</taxon>
    </lineage>
</organism>
<gene>
    <name evidence="1" type="ORF">BIW11_06463</name>
</gene>
<dbReference type="EMBL" id="MNPL01002334">
    <property type="protein sequence ID" value="OQR78355.1"/>
    <property type="molecule type" value="Genomic_DNA"/>
</dbReference>
<evidence type="ECO:0000313" key="1">
    <source>
        <dbReference type="EMBL" id="OQR78355.1"/>
    </source>
</evidence>
<keyword evidence="2" id="KW-1185">Reference proteome</keyword>
<name>A0A1V9XXX1_9ACAR</name>
<protein>
    <submittedName>
        <fullName evidence="1">Uncharacterized protein</fullName>
    </submittedName>
</protein>